<proteinExistence type="predicted"/>
<dbReference type="OrthoDB" id="3170630at2"/>
<name>A0A7T4JWE7_9CORY</name>
<dbReference type="InterPro" id="IPR036465">
    <property type="entry name" value="vWFA_dom_sf"/>
</dbReference>
<protein>
    <submittedName>
        <fullName evidence="1">VWA domain-containing protein</fullName>
    </submittedName>
</protein>
<dbReference type="Gene3D" id="3.40.50.410">
    <property type="entry name" value="von Willebrand factor, type A domain"/>
    <property type="match status" value="1"/>
</dbReference>
<dbReference type="Proteomes" id="UP000596145">
    <property type="component" value="Chromosome"/>
</dbReference>
<gene>
    <name evidence="1" type="ORF">I6I10_10135</name>
</gene>
<evidence type="ECO:0000313" key="1">
    <source>
        <dbReference type="EMBL" id="QQB47762.1"/>
    </source>
</evidence>
<evidence type="ECO:0000313" key="2">
    <source>
        <dbReference type="Proteomes" id="UP000596145"/>
    </source>
</evidence>
<reference evidence="1 2" key="1">
    <citation type="submission" date="2020-12" db="EMBL/GenBank/DDBJ databases">
        <title>FDA dAtabase for Regulatory Grade micrObial Sequences (FDA-ARGOS): Supporting development and validation of Infectious Disease Dx tests.</title>
        <authorList>
            <person name="Sproer C."/>
            <person name="Gronow S."/>
            <person name="Severitt S."/>
            <person name="Schroder I."/>
            <person name="Tallon L."/>
            <person name="Sadzewicz L."/>
            <person name="Zhao X."/>
            <person name="Boylan J."/>
            <person name="Ott S."/>
            <person name="Bowen H."/>
            <person name="Vavikolanu K."/>
            <person name="Mehta A."/>
            <person name="Aluvathingal J."/>
            <person name="Nadendla S."/>
            <person name="Lowell S."/>
            <person name="Myers T."/>
            <person name="Yan Y."/>
            <person name="Sichtig H."/>
        </authorList>
    </citation>
    <scope>NUCLEOTIDE SEQUENCE [LARGE SCALE GENOMIC DNA]</scope>
    <source>
        <strain evidence="1 2">FDAARGOS_1053</strain>
    </source>
</reference>
<dbReference type="SUPFAM" id="SSF53300">
    <property type="entry name" value="vWA-like"/>
    <property type="match status" value="1"/>
</dbReference>
<dbReference type="AlphaFoldDB" id="A0A7T4JWE7"/>
<dbReference type="EMBL" id="CP066007">
    <property type="protein sequence ID" value="QQB47762.1"/>
    <property type="molecule type" value="Genomic_DNA"/>
</dbReference>
<sequence length="546" mass="58800">MDMNKKGVANKKGAGNKKGDARKMWVVIASIFSLLLCSACTVPEGFGLDEAFSGKESGEASQKPLKILISKESAPLTLALQIAGDELGIDVEIERCSSTPQCTNRLSEGFYDGKIDATLFATNRYVDLAGASEKLSSATSVALSPVTIGVWDETAKQNGWDSVTPTWSDVAGAAANESFTYALDFESLSFARDAARVAVASSLSGTGMALTQDDISTVLPRLGKFVDRESPALGGWIATPDRLADGDFHVDGVIGTEAEILNTIDQGIPLRLVIPADGSIMADYPLSALAKPARKSSKSQVEALAQYLLDHRELLAKKSLRPVRGQGSDGQEPVFEIPFPQDLRILNRLRIPSSFQQFPAHEMFIAVDTSSSMEGQPLERTKEILAELSKGMFESSYGEYAFRPGDKISFFGLTPQSSGPSYVAYDPEDPDSYRELEDFANGLNTGPKISTCETLIRGLLGADGMGNAVPAVIFTTGTDEDDPECENFESNVDSLPEESGPHPAYIFLLDPAHTEWMDTLAEITGGQVFDATTDEGVREGMREVRE</sequence>
<organism evidence="1 2">
    <name type="scientific">Corynebacterium glucuronolyticum</name>
    <dbReference type="NCBI Taxonomy" id="39791"/>
    <lineage>
        <taxon>Bacteria</taxon>
        <taxon>Bacillati</taxon>
        <taxon>Actinomycetota</taxon>
        <taxon>Actinomycetes</taxon>
        <taxon>Mycobacteriales</taxon>
        <taxon>Corynebacteriaceae</taxon>
        <taxon>Corynebacterium</taxon>
    </lineage>
</organism>
<accession>A0A7T4JWE7</accession>